<dbReference type="KEGG" id="ccot:CCAX7_35230"/>
<reference evidence="1 2" key="1">
    <citation type="journal article" date="2019" name="Int. J. Syst. Evol. Microbiol.">
        <title>Capsulimonas corticalis gen. nov., sp. nov., an aerobic capsulated bacterium, of a novel bacterial order, Capsulimonadales ord. nov., of the class Armatimonadia of the phylum Armatimonadetes.</title>
        <authorList>
            <person name="Li J."/>
            <person name="Kudo C."/>
            <person name="Tonouchi A."/>
        </authorList>
    </citation>
    <scope>NUCLEOTIDE SEQUENCE [LARGE SCALE GENOMIC DNA]</scope>
    <source>
        <strain evidence="1 2">AX-7</strain>
    </source>
</reference>
<evidence type="ECO:0000313" key="1">
    <source>
        <dbReference type="EMBL" id="BDI31472.1"/>
    </source>
</evidence>
<dbReference type="PANTHER" id="PTHR35004">
    <property type="entry name" value="TRANSPOSASE RV3428C-RELATED"/>
    <property type="match status" value="1"/>
</dbReference>
<protein>
    <submittedName>
        <fullName evidence="1">Uncharacterized protein</fullName>
    </submittedName>
</protein>
<sequence length="236" mass="26536">MLHGLPMSYYHDKHTILRSPKKATIEDDLDGITPMSHVQKVLHDLGVESIAAHSPQAKGRVERLWQTLQDRLVKEMRLAQVDTLEAANTFLPTFIARFNERFAIEAMDPNSAWVTLEADTDWDYYFSLQDTRIVKADHTLSFGGQVLQITARSRMRSLAGQSISVRTTSDHRLCLYDGTRRLEYTVLPARPTTPAVRAASPEYQPEKYPTDTPGKPEASTKKGLTAKQSAYLFAGS</sequence>
<dbReference type="SUPFAM" id="SSF53098">
    <property type="entry name" value="Ribonuclease H-like"/>
    <property type="match status" value="1"/>
</dbReference>
<keyword evidence="2" id="KW-1185">Reference proteome</keyword>
<dbReference type="Gene3D" id="3.30.420.10">
    <property type="entry name" value="Ribonuclease H-like superfamily/Ribonuclease H"/>
    <property type="match status" value="1"/>
</dbReference>
<dbReference type="GO" id="GO:0015074">
    <property type="term" value="P:DNA integration"/>
    <property type="evidence" value="ECO:0007669"/>
    <property type="project" value="InterPro"/>
</dbReference>
<dbReference type="InterPro" id="IPR036397">
    <property type="entry name" value="RNaseH_sf"/>
</dbReference>
<dbReference type="InterPro" id="IPR001584">
    <property type="entry name" value="Integrase_cat-core"/>
</dbReference>
<organism evidence="1 2">
    <name type="scientific">Capsulimonas corticalis</name>
    <dbReference type="NCBI Taxonomy" id="2219043"/>
    <lineage>
        <taxon>Bacteria</taxon>
        <taxon>Bacillati</taxon>
        <taxon>Armatimonadota</taxon>
        <taxon>Armatimonadia</taxon>
        <taxon>Capsulimonadales</taxon>
        <taxon>Capsulimonadaceae</taxon>
        <taxon>Capsulimonas</taxon>
    </lineage>
</organism>
<evidence type="ECO:0000313" key="2">
    <source>
        <dbReference type="Proteomes" id="UP000287394"/>
    </source>
</evidence>
<dbReference type="EMBL" id="AP025739">
    <property type="protein sequence ID" value="BDI31472.1"/>
    <property type="molecule type" value="Genomic_DNA"/>
</dbReference>
<dbReference type="Proteomes" id="UP000287394">
    <property type="component" value="Chromosome"/>
</dbReference>
<accession>A0A402CY47</accession>
<proteinExistence type="predicted"/>
<dbReference type="PANTHER" id="PTHR35004:SF7">
    <property type="entry name" value="INTEGRASE PROTEIN"/>
    <property type="match status" value="1"/>
</dbReference>
<name>A0A402CY47_9BACT</name>
<dbReference type="PROSITE" id="PS50994">
    <property type="entry name" value="INTEGRASE"/>
    <property type="match status" value="1"/>
</dbReference>
<dbReference type="InterPro" id="IPR012337">
    <property type="entry name" value="RNaseH-like_sf"/>
</dbReference>
<dbReference type="AlphaFoldDB" id="A0A402CY47"/>
<gene>
    <name evidence="1" type="ORF">CCAX7_35230</name>
</gene>
<dbReference type="GO" id="GO:0003676">
    <property type="term" value="F:nucleic acid binding"/>
    <property type="evidence" value="ECO:0007669"/>
    <property type="project" value="InterPro"/>
</dbReference>